<dbReference type="EMBL" id="AP026866">
    <property type="protein sequence ID" value="BDS08340.1"/>
    <property type="molecule type" value="Genomic_DNA"/>
</dbReference>
<reference evidence="3" key="1">
    <citation type="submission" date="2024-07" db="EMBL/GenBank/DDBJ databases">
        <title>Complete genome sequence of Verrucomicrobiaceae bacterium NT6N.</title>
        <authorList>
            <person name="Huang C."/>
            <person name="Takami H."/>
            <person name="Hamasaki K."/>
        </authorList>
    </citation>
    <scope>NUCLEOTIDE SEQUENCE</scope>
    <source>
        <strain evidence="3">NT6N</strain>
    </source>
</reference>
<dbReference type="AlphaFoldDB" id="A0AAT9FQQ3"/>
<keyword evidence="2" id="KW-0732">Signal</keyword>
<evidence type="ECO:0000256" key="2">
    <source>
        <dbReference type="SAM" id="SignalP"/>
    </source>
</evidence>
<protein>
    <submittedName>
        <fullName evidence="3">Uncharacterized protein</fullName>
    </submittedName>
</protein>
<feature type="chain" id="PRO_5043479303" evidence="2">
    <location>
        <begin position="23"/>
        <end position="53"/>
    </location>
</feature>
<feature type="region of interest" description="Disordered" evidence="1">
    <location>
        <begin position="26"/>
        <end position="53"/>
    </location>
</feature>
<organism evidence="3">
    <name type="scientific">Oceaniferula spumae</name>
    <dbReference type="NCBI Taxonomy" id="2979115"/>
    <lineage>
        <taxon>Bacteria</taxon>
        <taxon>Pseudomonadati</taxon>
        <taxon>Verrucomicrobiota</taxon>
        <taxon>Verrucomicrobiia</taxon>
        <taxon>Verrucomicrobiales</taxon>
        <taxon>Verrucomicrobiaceae</taxon>
        <taxon>Oceaniferula</taxon>
    </lineage>
</organism>
<gene>
    <name evidence="3" type="ORF">NT6N_33800</name>
</gene>
<feature type="signal peptide" evidence="2">
    <location>
        <begin position="1"/>
        <end position="22"/>
    </location>
</feature>
<name>A0AAT9FQQ3_9BACT</name>
<proteinExistence type="predicted"/>
<sequence>MKTRYQILAACAISSLPLGALLAEPAATPNPQTEKKAEKDENKTVQLEVTGMT</sequence>
<evidence type="ECO:0000256" key="1">
    <source>
        <dbReference type="SAM" id="MobiDB-lite"/>
    </source>
</evidence>
<accession>A0AAT9FQQ3</accession>
<feature type="compositionally biased region" description="Basic and acidic residues" evidence="1">
    <location>
        <begin position="33"/>
        <end position="43"/>
    </location>
</feature>
<dbReference type="KEGG" id="osu:NT6N_33800"/>
<feature type="compositionally biased region" description="Polar residues" evidence="1">
    <location>
        <begin position="44"/>
        <end position="53"/>
    </location>
</feature>
<evidence type="ECO:0000313" key="3">
    <source>
        <dbReference type="EMBL" id="BDS08340.1"/>
    </source>
</evidence>